<evidence type="ECO:0000313" key="5">
    <source>
        <dbReference type="Proteomes" id="UP000308549"/>
    </source>
</evidence>
<sequence length="371" mass="41822">MHLRQAAQRPQETAWIPSYLQSLANTLPKCDEGKPACSNCQRQGTSCTYPEETASGVVPPTPSLSEDARQNSDVAGFVYDGLDLLLMNHFSTTTALELFPTKEASHIWQHILPEEGSRSPLLMHGMLALAGLDMAQIKGASTPLSAPYRTRALHHQQRGLALFQAALQEGSNDKIHAIFVFSLILLVLAFASVQTETRPPSLDGILDLFGLFRGNRTLAQLNWSLIKGSHIYRLLYPEQDNQEFRIDKRLQTYLEELEQKQDDQIYKDAVHLLAETVLTSTGVVFDSKAVGRWPSMMAEPFWDRLKAHKPEALVILAHYSLTLRAFRGRWWIGSWDQMLLSAVDEALAEEDKIRLKWSVKDMLPLLEMNTL</sequence>
<dbReference type="Gene3D" id="4.10.240.10">
    <property type="entry name" value="Zn(2)-C6 fungal-type DNA-binding domain"/>
    <property type="match status" value="1"/>
</dbReference>
<name>A0A4U0TXX5_9PEZI</name>
<dbReference type="SUPFAM" id="SSF57701">
    <property type="entry name" value="Zn2/Cys6 DNA-binding domain"/>
    <property type="match status" value="1"/>
</dbReference>
<dbReference type="OrthoDB" id="4937900at2759"/>
<dbReference type="PANTHER" id="PTHR47784">
    <property type="entry name" value="STEROL UPTAKE CONTROL PROTEIN 2"/>
    <property type="match status" value="1"/>
</dbReference>
<comment type="caution">
    <text evidence="4">The sequence shown here is derived from an EMBL/GenBank/DDBJ whole genome shotgun (WGS) entry which is preliminary data.</text>
</comment>
<keyword evidence="1" id="KW-0539">Nucleus</keyword>
<dbReference type="CDD" id="cd00067">
    <property type="entry name" value="GAL4"/>
    <property type="match status" value="1"/>
</dbReference>
<accession>A0A4U0TXX5</accession>
<dbReference type="GO" id="GO:0008270">
    <property type="term" value="F:zinc ion binding"/>
    <property type="evidence" value="ECO:0007669"/>
    <property type="project" value="InterPro"/>
</dbReference>
<organism evidence="4 5">
    <name type="scientific">Salinomyces thailandicus</name>
    <dbReference type="NCBI Taxonomy" id="706561"/>
    <lineage>
        <taxon>Eukaryota</taxon>
        <taxon>Fungi</taxon>
        <taxon>Dikarya</taxon>
        <taxon>Ascomycota</taxon>
        <taxon>Pezizomycotina</taxon>
        <taxon>Dothideomycetes</taxon>
        <taxon>Dothideomycetidae</taxon>
        <taxon>Mycosphaerellales</taxon>
        <taxon>Teratosphaeriaceae</taxon>
        <taxon>Salinomyces</taxon>
    </lineage>
</organism>
<protein>
    <recommendedName>
        <fullName evidence="3">Zn(2)-C6 fungal-type domain-containing protein</fullName>
    </recommendedName>
</protein>
<dbReference type="PANTHER" id="PTHR47784:SF5">
    <property type="entry name" value="STEROL UPTAKE CONTROL PROTEIN 2"/>
    <property type="match status" value="1"/>
</dbReference>
<evidence type="ECO:0000313" key="4">
    <source>
        <dbReference type="EMBL" id="TKA27330.1"/>
    </source>
</evidence>
<keyword evidence="5" id="KW-1185">Reference proteome</keyword>
<dbReference type="InterPro" id="IPR001138">
    <property type="entry name" value="Zn2Cys6_DnaBD"/>
</dbReference>
<feature type="region of interest" description="Disordered" evidence="2">
    <location>
        <begin position="43"/>
        <end position="66"/>
    </location>
</feature>
<dbReference type="InterPro" id="IPR021858">
    <property type="entry name" value="Fun_TF"/>
</dbReference>
<dbReference type="Proteomes" id="UP000308549">
    <property type="component" value="Unassembled WGS sequence"/>
</dbReference>
<dbReference type="InterPro" id="IPR036864">
    <property type="entry name" value="Zn2-C6_fun-type_DNA-bd_sf"/>
</dbReference>
<dbReference type="Pfam" id="PF00172">
    <property type="entry name" value="Zn_clus"/>
    <property type="match status" value="1"/>
</dbReference>
<evidence type="ECO:0000256" key="2">
    <source>
        <dbReference type="SAM" id="MobiDB-lite"/>
    </source>
</evidence>
<gene>
    <name evidence="4" type="ORF">B0A50_04940</name>
</gene>
<dbReference type="GO" id="GO:0001228">
    <property type="term" value="F:DNA-binding transcription activator activity, RNA polymerase II-specific"/>
    <property type="evidence" value="ECO:0007669"/>
    <property type="project" value="TreeGrafter"/>
</dbReference>
<evidence type="ECO:0000259" key="3">
    <source>
        <dbReference type="Pfam" id="PF00172"/>
    </source>
</evidence>
<evidence type="ECO:0000256" key="1">
    <source>
        <dbReference type="ARBA" id="ARBA00023242"/>
    </source>
</evidence>
<dbReference type="EMBL" id="NAJL01000023">
    <property type="protein sequence ID" value="TKA27330.1"/>
    <property type="molecule type" value="Genomic_DNA"/>
</dbReference>
<reference evidence="4 5" key="1">
    <citation type="submission" date="2017-03" db="EMBL/GenBank/DDBJ databases">
        <title>Genomes of endolithic fungi from Antarctica.</title>
        <authorList>
            <person name="Coleine C."/>
            <person name="Masonjones S."/>
            <person name="Stajich J.E."/>
        </authorList>
    </citation>
    <scope>NUCLEOTIDE SEQUENCE [LARGE SCALE GENOMIC DNA]</scope>
    <source>
        <strain evidence="4 5">CCFEE 6315</strain>
    </source>
</reference>
<dbReference type="AlphaFoldDB" id="A0A4U0TXX5"/>
<dbReference type="Pfam" id="PF11951">
    <property type="entry name" value="Fungal_trans_2"/>
    <property type="match status" value="1"/>
</dbReference>
<dbReference type="InterPro" id="IPR053157">
    <property type="entry name" value="Sterol_Uptake_Regulator"/>
</dbReference>
<feature type="domain" description="Zn(2)-C6 fungal-type" evidence="3">
    <location>
        <begin position="29"/>
        <end position="53"/>
    </location>
</feature>
<proteinExistence type="predicted"/>